<evidence type="ECO:0000313" key="12">
    <source>
        <dbReference type="Proteomes" id="UP001270266"/>
    </source>
</evidence>
<feature type="chain" id="PRO_5045883307" description="peptidase Do" evidence="9">
    <location>
        <begin position="27"/>
        <end position="478"/>
    </location>
</feature>
<dbReference type="GO" id="GO:0016787">
    <property type="term" value="F:hydrolase activity"/>
    <property type="evidence" value="ECO:0007669"/>
    <property type="project" value="UniProtKB-KW"/>
</dbReference>
<sequence length="478" mass="49535">MKKTTLAMSALALSLGLALSPLTATAAETASSAATAQQMPSLAPMLEKVMPSVVSINVEGSTTVNTPRMPRNFQQFFGDNSPFCQDGSPFQSSPFCQGGGAGDDSQGGAQQQKFMALGSGVIIDAAKGYVVTNNHVVDNANSIKVQLSDGRKFDAKVVGKDPRSDIALIQIQDPKNLTAIKIADSDALRVGDYTVAIGNPFGLGETVTSGIVSALGRSGLNAENYENFIQTDAAINRGNSGGALVNLNGELIGINTAILAPDGGNIGIGFAIPSNMVKNLTAQMVQYGQVKRGELGILGTELNSELAKAMKVDAQRGAFVSQVMPNSSAAKAGIKAGDVITSLNGKPISSFAALRAEVGSMPIGSKVTLGLLRDGKPVNVSLELQQSSQNQVDSSTIFSGIEGAEMSNKGADKGVVVNNVKANSPAARIGLKKGDVIMGANQQPVKNIAELRKILDSKPSVLALNIQRGDSSIYLLMQ</sequence>
<keyword evidence="8" id="KW-0720">Serine protease</keyword>
<dbReference type="InterPro" id="IPR001478">
    <property type="entry name" value="PDZ"/>
</dbReference>
<dbReference type="CDD" id="cd23084">
    <property type="entry name" value="cpPDZ2_DegP-like"/>
    <property type="match status" value="1"/>
</dbReference>
<dbReference type="InterPro" id="IPR011782">
    <property type="entry name" value="Pept_S1C_Do"/>
</dbReference>
<evidence type="ECO:0000256" key="7">
    <source>
        <dbReference type="ARBA" id="ARBA00022801"/>
    </source>
</evidence>
<gene>
    <name evidence="11" type="primary">degP</name>
    <name evidence="11" type="ORF">PYW49_15315</name>
</gene>
<evidence type="ECO:0000256" key="5">
    <source>
        <dbReference type="ARBA" id="ARBA00022729"/>
    </source>
</evidence>
<dbReference type="Pfam" id="PF13365">
    <property type="entry name" value="Trypsin_2"/>
    <property type="match status" value="1"/>
</dbReference>
<dbReference type="PROSITE" id="PS50106">
    <property type="entry name" value="PDZ"/>
    <property type="match status" value="2"/>
</dbReference>
<dbReference type="NCBIfam" id="TIGR02037">
    <property type="entry name" value="degP_htrA_DO"/>
    <property type="match status" value="1"/>
</dbReference>
<keyword evidence="4" id="KW-0645">Protease</keyword>
<evidence type="ECO:0000256" key="6">
    <source>
        <dbReference type="ARBA" id="ARBA00022737"/>
    </source>
</evidence>
<accession>A0ABU5D6C6</accession>
<feature type="domain" description="PDZ" evidence="10">
    <location>
        <begin position="284"/>
        <end position="375"/>
    </location>
</feature>
<dbReference type="InterPro" id="IPR001940">
    <property type="entry name" value="Peptidase_S1C"/>
</dbReference>
<dbReference type="EC" id="3.4.21.107" evidence="3"/>
<organism evidence="11 12">
    <name type="scientific">Enterobacter chinensis</name>
    <dbReference type="NCBI Taxonomy" id="3030997"/>
    <lineage>
        <taxon>Bacteria</taxon>
        <taxon>Pseudomonadati</taxon>
        <taxon>Pseudomonadota</taxon>
        <taxon>Gammaproteobacteria</taxon>
        <taxon>Enterobacterales</taxon>
        <taxon>Enterobacteriaceae</taxon>
        <taxon>Enterobacter</taxon>
    </lineage>
</organism>
<dbReference type="Pfam" id="PF13180">
    <property type="entry name" value="PDZ_2"/>
    <property type="match status" value="1"/>
</dbReference>
<evidence type="ECO:0000256" key="1">
    <source>
        <dbReference type="ARBA" id="ARBA00001772"/>
    </source>
</evidence>
<proteinExistence type="inferred from homology"/>
<reference evidence="11 12" key="1">
    <citation type="submission" date="2023-02" db="EMBL/GenBank/DDBJ databases">
        <title>The draft genomes of Enterobacter strains.</title>
        <authorList>
            <person name="He Y."/>
            <person name="Feng Y."/>
            <person name="Zong Z."/>
        </authorList>
    </citation>
    <scope>NUCLEOTIDE SEQUENCE [LARGE SCALE GENOMIC DNA]</scope>
    <source>
        <strain evidence="11 12">170198</strain>
    </source>
</reference>
<dbReference type="PANTHER" id="PTHR22939:SF129">
    <property type="entry name" value="SERINE PROTEASE HTRA2, MITOCHONDRIAL"/>
    <property type="match status" value="1"/>
</dbReference>
<feature type="signal peptide" evidence="9">
    <location>
        <begin position="1"/>
        <end position="26"/>
    </location>
</feature>
<name>A0ABU5D6C6_9ENTR</name>
<evidence type="ECO:0000256" key="2">
    <source>
        <dbReference type="ARBA" id="ARBA00010541"/>
    </source>
</evidence>
<dbReference type="CDD" id="cd10839">
    <property type="entry name" value="cpPDZ1_DegP-like"/>
    <property type="match status" value="1"/>
</dbReference>
<dbReference type="NCBIfam" id="NF008189">
    <property type="entry name" value="PRK10942.1"/>
    <property type="match status" value="1"/>
</dbReference>
<comment type="catalytic activity">
    <reaction evidence="1">
        <text>Acts on substrates that are at least partially unfolded. The cleavage site P1 residue is normally between a pair of hydrophobic residues, such as Val-|-Val.</text>
        <dbReference type="EC" id="3.4.21.107"/>
    </reaction>
</comment>
<dbReference type="InterPro" id="IPR009003">
    <property type="entry name" value="Peptidase_S1_PA"/>
</dbReference>
<dbReference type="RefSeq" id="WP_134349704.1">
    <property type="nucleotide sequence ID" value="NZ_JARDVI010000005.1"/>
</dbReference>
<dbReference type="SUPFAM" id="SSF50156">
    <property type="entry name" value="PDZ domain-like"/>
    <property type="match status" value="2"/>
</dbReference>
<protein>
    <recommendedName>
        <fullName evidence="3">peptidase Do</fullName>
        <ecNumber evidence="3">3.4.21.107</ecNumber>
    </recommendedName>
</protein>
<keyword evidence="7 11" id="KW-0378">Hydrolase</keyword>
<evidence type="ECO:0000256" key="9">
    <source>
        <dbReference type="SAM" id="SignalP"/>
    </source>
</evidence>
<evidence type="ECO:0000259" key="10">
    <source>
        <dbReference type="PROSITE" id="PS50106"/>
    </source>
</evidence>
<dbReference type="Proteomes" id="UP001270266">
    <property type="component" value="Unassembled WGS sequence"/>
</dbReference>
<evidence type="ECO:0000313" key="11">
    <source>
        <dbReference type="EMBL" id="MDY0419021.1"/>
    </source>
</evidence>
<dbReference type="EMBL" id="JARDVI010000005">
    <property type="protein sequence ID" value="MDY0419021.1"/>
    <property type="molecule type" value="Genomic_DNA"/>
</dbReference>
<keyword evidence="12" id="KW-1185">Reference proteome</keyword>
<dbReference type="PRINTS" id="PR00834">
    <property type="entry name" value="PROTEASES2C"/>
</dbReference>
<comment type="similarity">
    <text evidence="2">Belongs to the peptidase S1C family.</text>
</comment>
<dbReference type="InterPro" id="IPR036034">
    <property type="entry name" value="PDZ_sf"/>
</dbReference>
<keyword evidence="5 9" id="KW-0732">Signal</keyword>
<dbReference type="SMART" id="SM00228">
    <property type="entry name" value="PDZ"/>
    <property type="match status" value="2"/>
</dbReference>
<dbReference type="SUPFAM" id="SSF50494">
    <property type="entry name" value="Trypsin-like serine proteases"/>
    <property type="match status" value="1"/>
</dbReference>
<dbReference type="Gene3D" id="2.30.42.10">
    <property type="match status" value="2"/>
</dbReference>
<evidence type="ECO:0000256" key="3">
    <source>
        <dbReference type="ARBA" id="ARBA00013035"/>
    </source>
</evidence>
<keyword evidence="6" id="KW-0677">Repeat</keyword>
<feature type="domain" description="PDZ" evidence="10">
    <location>
        <begin position="381"/>
        <end position="470"/>
    </location>
</feature>
<dbReference type="Gene3D" id="2.40.10.120">
    <property type="match status" value="1"/>
</dbReference>
<evidence type="ECO:0000256" key="4">
    <source>
        <dbReference type="ARBA" id="ARBA00022670"/>
    </source>
</evidence>
<dbReference type="PANTHER" id="PTHR22939">
    <property type="entry name" value="SERINE PROTEASE FAMILY S1C HTRA-RELATED"/>
    <property type="match status" value="1"/>
</dbReference>
<evidence type="ECO:0000256" key="8">
    <source>
        <dbReference type="ARBA" id="ARBA00022825"/>
    </source>
</evidence>
<comment type="caution">
    <text evidence="11">The sequence shown here is derived from an EMBL/GenBank/DDBJ whole genome shotgun (WGS) entry which is preliminary data.</text>
</comment>
<dbReference type="Pfam" id="PF00595">
    <property type="entry name" value="PDZ"/>
    <property type="match status" value="1"/>
</dbReference>